<organism evidence="1 2">
    <name type="scientific">Quisquiliibacterium transsilvanicum</name>
    <dbReference type="NCBI Taxonomy" id="1549638"/>
    <lineage>
        <taxon>Bacteria</taxon>
        <taxon>Pseudomonadati</taxon>
        <taxon>Pseudomonadota</taxon>
        <taxon>Betaproteobacteria</taxon>
        <taxon>Burkholderiales</taxon>
        <taxon>Burkholderiaceae</taxon>
        <taxon>Quisquiliibacterium</taxon>
    </lineage>
</organism>
<dbReference type="EMBL" id="JACHGB010000003">
    <property type="protein sequence ID" value="MBB5271314.1"/>
    <property type="molecule type" value="Genomic_DNA"/>
</dbReference>
<proteinExistence type="predicted"/>
<name>A0A7W8HFV5_9BURK</name>
<gene>
    <name evidence="1" type="ORF">HNQ70_001324</name>
</gene>
<evidence type="ECO:0000313" key="1">
    <source>
        <dbReference type="EMBL" id="MBB5271314.1"/>
    </source>
</evidence>
<dbReference type="RefSeq" id="WP_183965587.1">
    <property type="nucleotide sequence ID" value="NZ_BAABEW010000001.1"/>
</dbReference>
<dbReference type="Proteomes" id="UP000532440">
    <property type="component" value="Unassembled WGS sequence"/>
</dbReference>
<comment type="caution">
    <text evidence="1">The sequence shown here is derived from an EMBL/GenBank/DDBJ whole genome shotgun (WGS) entry which is preliminary data.</text>
</comment>
<evidence type="ECO:0000313" key="2">
    <source>
        <dbReference type="Proteomes" id="UP000532440"/>
    </source>
</evidence>
<reference evidence="1 2" key="1">
    <citation type="submission" date="2020-08" db="EMBL/GenBank/DDBJ databases">
        <title>Genomic Encyclopedia of Type Strains, Phase IV (KMG-IV): sequencing the most valuable type-strain genomes for metagenomic binning, comparative biology and taxonomic classification.</title>
        <authorList>
            <person name="Goeker M."/>
        </authorList>
    </citation>
    <scope>NUCLEOTIDE SEQUENCE [LARGE SCALE GENOMIC DNA]</scope>
    <source>
        <strain evidence="1 2">DSM 29781</strain>
    </source>
</reference>
<dbReference type="AlphaFoldDB" id="A0A7W8HFV5"/>
<accession>A0A7W8HFV5</accession>
<keyword evidence="2" id="KW-1185">Reference proteome</keyword>
<sequence>MKAPQGSTRHIPANDWPNHHPWPPIGGLRHLIFNAKSNGFDQVVRRIGRRVLIDEQAFFAWVDRNGGAK</sequence>
<protein>
    <submittedName>
        <fullName evidence="1">Uncharacterized protein</fullName>
    </submittedName>
</protein>